<evidence type="ECO:0000313" key="2">
    <source>
        <dbReference type="EMBL" id="RUO30508.1"/>
    </source>
</evidence>
<dbReference type="Proteomes" id="UP000288405">
    <property type="component" value="Unassembled WGS sequence"/>
</dbReference>
<organism evidence="2 3">
    <name type="scientific">Aliidiomarina sanyensis</name>
    <dbReference type="NCBI Taxonomy" id="1249555"/>
    <lineage>
        <taxon>Bacteria</taxon>
        <taxon>Pseudomonadati</taxon>
        <taxon>Pseudomonadota</taxon>
        <taxon>Gammaproteobacteria</taxon>
        <taxon>Alteromonadales</taxon>
        <taxon>Idiomarinaceae</taxon>
        <taxon>Aliidiomarina</taxon>
    </lineage>
</organism>
<evidence type="ECO:0008006" key="4">
    <source>
        <dbReference type="Google" id="ProtNLM"/>
    </source>
</evidence>
<keyword evidence="3" id="KW-1185">Reference proteome</keyword>
<keyword evidence="1" id="KW-0812">Transmembrane</keyword>
<comment type="caution">
    <text evidence="2">The sequence shown here is derived from an EMBL/GenBank/DDBJ whole genome shotgun (WGS) entry which is preliminary data.</text>
</comment>
<sequence>MPEPTRSKTRGQAFVETLVVLFTISILLSAAVQLLWIFALQQLVQAAAIYAAKDGARSSLDPMRISETYVDRLQRIPGIEPYMFSFEVLQPLTEHRPMTAGFDRPRMAELDSNRQEKYLRSRILTLEFTHCLDLKTPLVRDLLSLIQRKQTPLASCQHVPWFSHPFFIQVRATVPLETALPP</sequence>
<dbReference type="AlphaFoldDB" id="A0A432WDR7"/>
<proteinExistence type="predicted"/>
<keyword evidence="1" id="KW-1133">Transmembrane helix</keyword>
<gene>
    <name evidence="2" type="ORF">CWE11_09045</name>
</gene>
<feature type="transmembrane region" description="Helical" evidence="1">
    <location>
        <begin position="12"/>
        <end position="39"/>
    </location>
</feature>
<evidence type="ECO:0000313" key="3">
    <source>
        <dbReference type="Proteomes" id="UP000288405"/>
    </source>
</evidence>
<reference evidence="2 3" key="1">
    <citation type="journal article" date="2011" name="Front. Microbiol.">
        <title>Genomic signatures of strain selection and enhancement in Bacillus atrophaeus var. globigii, a historical biowarfare simulant.</title>
        <authorList>
            <person name="Gibbons H.S."/>
            <person name="Broomall S.M."/>
            <person name="McNew L.A."/>
            <person name="Daligault H."/>
            <person name="Chapman C."/>
            <person name="Bruce D."/>
            <person name="Karavis M."/>
            <person name="Krepps M."/>
            <person name="McGregor P.A."/>
            <person name="Hong C."/>
            <person name="Park K.H."/>
            <person name="Akmal A."/>
            <person name="Feldman A."/>
            <person name="Lin J.S."/>
            <person name="Chang W.E."/>
            <person name="Higgs B.W."/>
            <person name="Demirev P."/>
            <person name="Lindquist J."/>
            <person name="Liem A."/>
            <person name="Fochler E."/>
            <person name="Read T.D."/>
            <person name="Tapia R."/>
            <person name="Johnson S."/>
            <person name="Bishop-Lilly K.A."/>
            <person name="Detter C."/>
            <person name="Han C."/>
            <person name="Sozhamannan S."/>
            <person name="Rosenzweig C.N."/>
            <person name="Skowronski E.W."/>
        </authorList>
    </citation>
    <scope>NUCLEOTIDE SEQUENCE [LARGE SCALE GENOMIC DNA]</scope>
    <source>
        <strain evidence="2 3">GYP-17</strain>
    </source>
</reference>
<keyword evidence="1" id="KW-0472">Membrane</keyword>
<dbReference type="EMBL" id="PIPM01000009">
    <property type="protein sequence ID" value="RUO30508.1"/>
    <property type="molecule type" value="Genomic_DNA"/>
</dbReference>
<name>A0A432WDR7_9GAMM</name>
<protein>
    <recommendedName>
        <fullName evidence="4">Pilus assembly protein TadE</fullName>
    </recommendedName>
</protein>
<accession>A0A432WDR7</accession>
<evidence type="ECO:0000256" key="1">
    <source>
        <dbReference type="SAM" id="Phobius"/>
    </source>
</evidence>